<evidence type="ECO:0000256" key="1">
    <source>
        <dbReference type="SAM" id="Phobius"/>
    </source>
</evidence>
<keyword evidence="2" id="KW-0614">Plasmid</keyword>
<evidence type="ECO:0000313" key="3">
    <source>
        <dbReference type="Proteomes" id="UP000830401"/>
    </source>
</evidence>
<protein>
    <submittedName>
        <fullName evidence="2">Uncharacterized protein</fullName>
    </submittedName>
</protein>
<feature type="transmembrane region" description="Helical" evidence="1">
    <location>
        <begin position="39"/>
        <end position="62"/>
    </location>
</feature>
<sequence>MPLPPVTSCHEVLPVNAALLVLVGALYASGWLLQSMTLLFLFVLVALLWSVLNFVLLVRALVTGQLRVALVYALLTGSLASLDWWLLQEVQ</sequence>
<dbReference type="Proteomes" id="UP000830401">
    <property type="component" value="Plasmid unnamed9"/>
</dbReference>
<keyword evidence="3" id="KW-1185">Reference proteome</keyword>
<feature type="transmembrane region" description="Helical" evidence="1">
    <location>
        <begin position="69"/>
        <end position="87"/>
    </location>
</feature>
<geneLocation type="plasmid" evidence="2 3">
    <name>unnamed9</name>
</geneLocation>
<gene>
    <name evidence="2" type="ORF">MUN86_30915</name>
</gene>
<evidence type="ECO:0000313" key="2">
    <source>
        <dbReference type="EMBL" id="UOQ69913.1"/>
    </source>
</evidence>
<feature type="transmembrane region" description="Helical" evidence="1">
    <location>
        <begin position="12"/>
        <end position="33"/>
    </location>
</feature>
<proteinExistence type="predicted"/>
<keyword evidence="1" id="KW-0812">Transmembrane</keyword>
<keyword evidence="1" id="KW-0472">Membrane</keyword>
<dbReference type="RefSeq" id="WP_245127762.1">
    <property type="nucleotide sequence ID" value="NZ_CP095070.1"/>
</dbReference>
<accession>A0ABY4GG13</accession>
<name>A0ABY4GG13_9BACT</name>
<organism evidence="2 3">
    <name type="scientific">Hymenobacter volaticus</name>
    <dbReference type="NCBI Taxonomy" id="2932254"/>
    <lineage>
        <taxon>Bacteria</taxon>
        <taxon>Pseudomonadati</taxon>
        <taxon>Bacteroidota</taxon>
        <taxon>Cytophagia</taxon>
        <taxon>Cytophagales</taxon>
        <taxon>Hymenobacteraceae</taxon>
        <taxon>Hymenobacter</taxon>
    </lineage>
</organism>
<dbReference type="EMBL" id="CP095070">
    <property type="protein sequence ID" value="UOQ69913.1"/>
    <property type="molecule type" value="Genomic_DNA"/>
</dbReference>
<reference evidence="2" key="1">
    <citation type="submission" date="2022-04" db="EMBL/GenBank/DDBJ databases">
        <title>Hymenobacter sp. isolated from the air.</title>
        <authorList>
            <person name="Won M."/>
            <person name="Lee C.-M."/>
            <person name="Woen H.-Y."/>
            <person name="Kwon S.-W."/>
        </authorList>
    </citation>
    <scope>NUCLEOTIDE SEQUENCE</scope>
    <source>
        <strain evidence="2">5420S-77</strain>
        <plasmid evidence="2">unnamed9</plasmid>
    </source>
</reference>
<keyword evidence="1" id="KW-1133">Transmembrane helix</keyword>